<evidence type="ECO:0000313" key="2">
    <source>
        <dbReference type="Proteomes" id="UP000238415"/>
    </source>
</evidence>
<protein>
    <recommendedName>
        <fullName evidence="3">DUF1848 domain-containing protein</fullName>
    </recommendedName>
</protein>
<organism evidence="1 2">
    <name type="scientific">Neomoorella humiferrea</name>
    <dbReference type="NCBI Taxonomy" id="676965"/>
    <lineage>
        <taxon>Bacteria</taxon>
        <taxon>Bacillati</taxon>
        <taxon>Bacillota</taxon>
        <taxon>Clostridia</taxon>
        <taxon>Neomoorellales</taxon>
        <taxon>Neomoorellaceae</taxon>
        <taxon>Neomoorella</taxon>
    </lineage>
</organism>
<dbReference type="Pfam" id="PF08902">
    <property type="entry name" value="DUF1848"/>
    <property type="match status" value="1"/>
</dbReference>
<comment type="caution">
    <text evidence="1">The sequence shown here is derived from an EMBL/GenBank/DDBJ whole genome shotgun (WGS) entry which is preliminary data.</text>
</comment>
<proteinExistence type="predicted"/>
<accession>A0A2T0ANU9</accession>
<reference evidence="1 2" key="1">
    <citation type="submission" date="2018-03" db="EMBL/GenBank/DDBJ databases">
        <title>Genome sequence of Moorella humiferrea DSM 23265.</title>
        <authorList>
            <person name="Poehlein A."/>
            <person name="Daniel R."/>
        </authorList>
    </citation>
    <scope>NUCLEOTIDE SEQUENCE [LARGE SCALE GENOMIC DNA]</scope>
    <source>
        <strain evidence="1 2">DSM 23265</strain>
    </source>
</reference>
<evidence type="ECO:0000313" key="1">
    <source>
        <dbReference type="EMBL" id="PRR70702.1"/>
    </source>
</evidence>
<gene>
    <name evidence="1" type="ORF">MOHU_18090</name>
</gene>
<dbReference type="EMBL" id="PVXM01000046">
    <property type="protein sequence ID" value="PRR70702.1"/>
    <property type="molecule type" value="Genomic_DNA"/>
</dbReference>
<sequence>MRRIREGWVFAYNPYNHRAKKVSLATSQVAAIVFWSKNFRPFLGYLDELDSKGYNMVFLYTITGLPQVFENRVPEATSSISIFQMISKRYSPKHIQWRYDPILVSTYTDWAFHLKTFKVLCQSLEGYTTRCYTSFANLYSKVRRRLNSLEKTGINLIPISEEEQSTLVNELAEIALQHGIQLYSCCNDHLVGGSIKKAHCVDVELLGDLFQINKMAYKIKPTRKECACYESVDIGMYDTCSHDCVYCYANTSFECPPKNLIHDPDFPLLIKNKVIRLEEEEINVERGEVCQQQVFNWE</sequence>
<dbReference type="InterPro" id="IPR014998">
    <property type="entry name" value="DUF1848"/>
</dbReference>
<name>A0A2T0ANU9_9FIRM</name>
<keyword evidence="2" id="KW-1185">Reference proteome</keyword>
<dbReference type="Proteomes" id="UP000238415">
    <property type="component" value="Unassembled WGS sequence"/>
</dbReference>
<evidence type="ECO:0008006" key="3">
    <source>
        <dbReference type="Google" id="ProtNLM"/>
    </source>
</evidence>
<dbReference type="AlphaFoldDB" id="A0A2T0ANU9"/>